<evidence type="ECO:0000256" key="19">
    <source>
        <dbReference type="ARBA" id="ARBA00050899"/>
    </source>
</evidence>
<dbReference type="Gene3D" id="1.20.120.1630">
    <property type="match status" value="1"/>
</dbReference>
<comment type="catalytic activity">
    <reaction evidence="20">
        <text>1,2-di-(9Z,12Z,15Z-octadecatrienoyl)-sn-glycero-3-phospho-N,N-dimethylethanolamine + S-adenosyl-L-methionine = 1,2-di-(9Z,12Z,15Z-octadecatrienoyl)-sn-glycero-3-phosphocholine + S-adenosyl-L-homocysteine + H(+)</text>
        <dbReference type="Rhea" id="RHEA:70759"/>
        <dbReference type="ChEBI" id="CHEBI:15378"/>
        <dbReference type="ChEBI" id="CHEBI:57856"/>
        <dbReference type="ChEBI" id="CHEBI:59789"/>
        <dbReference type="ChEBI" id="CHEBI:86161"/>
        <dbReference type="ChEBI" id="CHEBI:189860"/>
    </reaction>
    <physiologicalReaction direction="left-to-right" evidence="20">
        <dbReference type="Rhea" id="RHEA:70760"/>
    </physiologicalReaction>
</comment>
<comment type="catalytic activity">
    <reaction evidence="22">
        <text>1,2-di-(9Z-octadecenoyl)-sn-glycero-3-phospho-N-methylethanolamine + S-adenosyl-L-methionine = 1,2-di-(9Z-octadecenoyl)-sn-glycero-3-phospho-N,N-dimethylethanolamine + S-adenosyl-L-homocysteine + H(+)</text>
        <dbReference type="Rhea" id="RHEA:46112"/>
        <dbReference type="ChEBI" id="CHEBI:15378"/>
        <dbReference type="ChEBI" id="CHEBI:57856"/>
        <dbReference type="ChEBI" id="CHEBI:59789"/>
        <dbReference type="ChEBI" id="CHEBI:85679"/>
        <dbReference type="ChEBI" id="CHEBI:85680"/>
    </reaction>
    <physiologicalReaction direction="left-to-right" evidence="22">
        <dbReference type="Rhea" id="RHEA:46113"/>
    </physiologicalReaction>
</comment>
<dbReference type="GO" id="GO:0004608">
    <property type="term" value="F:phosphatidylethanolamine N-methyltransferase activity"/>
    <property type="evidence" value="ECO:0007669"/>
    <property type="project" value="UniProtKB-UniRule"/>
</dbReference>
<feature type="transmembrane region" description="Helical" evidence="28">
    <location>
        <begin position="15"/>
        <end position="32"/>
    </location>
</feature>
<evidence type="ECO:0000256" key="8">
    <source>
        <dbReference type="ARBA" id="ARBA00022824"/>
    </source>
</evidence>
<comment type="catalytic activity">
    <reaction evidence="17">
        <text>1,2-di-(9Z,12Z-octadecadienoyl)-sn-glycero-3-phosphoethanolamine + S-adenosyl-L-methionine = 1,2-di-(9Z,12Z-octadecadienoyl)-sn-glycero-3-phospho-N-methylethanolamine + S-adenosyl-L-homocysteine + H(+)</text>
        <dbReference type="Rhea" id="RHEA:70739"/>
        <dbReference type="ChEBI" id="CHEBI:15378"/>
        <dbReference type="ChEBI" id="CHEBI:57856"/>
        <dbReference type="ChEBI" id="CHEBI:59789"/>
        <dbReference type="ChEBI" id="CHEBI:172403"/>
        <dbReference type="ChEBI" id="CHEBI:189848"/>
    </reaction>
    <physiologicalReaction direction="left-to-right" evidence="17">
        <dbReference type="Rhea" id="RHEA:70740"/>
    </physiologicalReaction>
</comment>
<name>A0AAF6ZEE4_BOVIN</name>
<comment type="pathway">
    <text evidence="2">Lipid metabolism.</text>
</comment>
<proteinExistence type="inferred from homology"/>
<evidence type="ECO:0000256" key="22">
    <source>
        <dbReference type="ARBA" id="ARBA00051455"/>
    </source>
</evidence>
<evidence type="ECO:0000256" key="6">
    <source>
        <dbReference type="ARBA" id="ARBA00022691"/>
    </source>
</evidence>
<keyword evidence="8 27" id="KW-0256">Endoplasmic reticulum</keyword>
<feature type="topological domain" description="Lumenal" evidence="27">
    <location>
        <begin position="34"/>
        <end position="45"/>
    </location>
</feature>
<keyword evidence="9 27" id="KW-1133">Transmembrane helix</keyword>
<dbReference type="GeneTree" id="ENSGT00390000007041"/>
<dbReference type="EC" id="2.1.1.17" evidence="27"/>
<evidence type="ECO:0000256" key="9">
    <source>
        <dbReference type="ARBA" id="ARBA00022989"/>
    </source>
</evidence>
<evidence type="ECO:0000256" key="13">
    <source>
        <dbReference type="ARBA" id="ARBA00023209"/>
    </source>
</evidence>
<comment type="function">
    <text evidence="27">Catalyzes the three sequential steps of the methylation pathway for the biosynthesis of phosphatidylcholine, a critical and essential component for membrane structure. Uses S-adenosylmethionine (S-adenosyl-L-methionine, SAM or AdoMet) as the methyl group donor for the methylation of phosphatidylethanolamine (1,2-diacyl-sn-glycero-3-phosphoethanolamine, PE) to phosphatidylmonomethylethanolamine (1,2-diacyl-sn-glycero-3-phospho-N-methylethanolamine, PMME), PMME to phosphatidyldimethylethanolamine (1,2-diacyl-sn-glycero-3-phospho-N,N-dimethylethanolamine, PDME), and PDME to phosphatidylcholine (1,2-diacyl-sn-glycero-3-phosphocholine, PC), producing S-adenosyl-L-homocysteine in each step.</text>
</comment>
<comment type="catalytic activity">
    <reaction evidence="24">
        <text>1,2-di-(9Z-octadecenoyl)-sn-glycero-3-phosphoethanolamine + S-adenosyl-L-methionine = 1,2-di-(9Z-octadecenoyl)-sn-glycero-3-phospho-N-methylethanolamine + S-adenosyl-L-homocysteine + H(+)</text>
        <dbReference type="Rhea" id="RHEA:70619"/>
        <dbReference type="ChEBI" id="CHEBI:15378"/>
        <dbReference type="ChEBI" id="CHEBI:57856"/>
        <dbReference type="ChEBI" id="CHEBI:59789"/>
        <dbReference type="ChEBI" id="CHEBI:74986"/>
        <dbReference type="ChEBI" id="CHEBI:85679"/>
    </reaction>
    <physiologicalReaction direction="left-to-right" evidence="24">
        <dbReference type="Rhea" id="RHEA:70620"/>
    </physiologicalReaction>
</comment>
<keyword evidence="13 27" id="KW-0594">Phospholipid biosynthesis</keyword>
<comment type="catalytic activity">
    <reaction evidence="23">
        <text>1,2-di-(9Z,12Z,15Z-octadecatrienoyl)-sn-glycero-3-phospho-N-methylethanolamine + S-adenosyl-L-methionine = 1,2-di-(9Z,12Z,15Z-octadecatrienoyl)-sn-glycero-3-phospho-N,N-dimethylethanolamine + S-adenosyl-L-homocysteine + H(+)</text>
        <dbReference type="Rhea" id="RHEA:70755"/>
        <dbReference type="ChEBI" id="CHEBI:15378"/>
        <dbReference type="ChEBI" id="CHEBI:57856"/>
        <dbReference type="ChEBI" id="CHEBI:59789"/>
        <dbReference type="ChEBI" id="CHEBI:189859"/>
        <dbReference type="ChEBI" id="CHEBI:189860"/>
    </reaction>
    <physiologicalReaction direction="left-to-right" evidence="23">
        <dbReference type="Rhea" id="RHEA:70756"/>
    </physiologicalReaction>
</comment>
<comment type="subcellular location">
    <subcellularLocation>
        <location evidence="27">Endoplasmic reticulum membrane</location>
        <topology evidence="27">Multi-pass membrane protein</topology>
    </subcellularLocation>
    <subcellularLocation>
        <location evidence="27">Mitochondrion membrane</location>
        <topology evidence="27">Multi-pass membrane protein</topology>
    </subcellularLocation>
    <text evidence="27">Found in endoplasmic reticulum where most PEMT activity is generated and in mitochondria.</text>
</comment>
<dbReference type="GO" id="GO:0006656">
    <property type="term" value="P:phosphatidylcholine biosynthetic process"/>
    <property type="evidence" value="ECO:0007669"/>
    <property type="project" value="UniProtKB-UniRule"/>
</dbReference>
<evidence type="ECO:0000256" key="12">
    <source>
        <dbReference type="ARBA" id="ARBA00023136"/>
    </source>
</evidence>
<keyword evidence="12 27" id="KW-0472">Membrane</keyword>
<comment type="similarity">
    <text evidence="27">Belongs to the class VI-like SAM-binding methyltransferase superfamily. PEMT/PEM2 methyltransferase family.</text>
</comment>
<dbReference type="HAMAP" id="MF_03216">
    <property type="entry name" value="PLMT"/>
    <property type="match status" value="1"/>
</dbReference>
<evidence type="ECO:0000256" key="1">
    <source>
        <dbReference type="ARBA" id="ARBA00004969"/>
    </source>
</evidence>
<keyword evidence="14 27" id="KW-1208">Phospholipid metabolism</keyword>
<dbReference type="Ensembl" id="ENSBTAT00000043580.5">
    <property type="protein sequence ID" value="ENSBTAP00000041140.4"/>
    <property type="gene ID" value="ENSBTAG00000016432.8"/>
</dbReference>
<evidence type="ECO:0000256" key="24">
    <source>
        <dbReference type="ARBA" id="ARBA00051941"/>
    </source>
</evidence>
<feature type="transmembrane region" description="Helical" evidence="28">
    <location>
        <begin position="88"/>
        <end position="118"/>
    </location>
</feature>
<keyword evidence="10 27" id="KW-0443">Lipid metabolism</keyword>
<evidence type="ECO:0000256" key="5">
    <source>
        <dbReference type="ARBA" id="ARBA00022679"/>
    </source>
</evidence>
<evidence type="ECO:0000256" key="26">
    <source>
        <dbReference type="ARBA" id="ARBA00052148"/>
    </source>
</evidence>
<reference evidence="29" key="1">
    <citation type="submission" date="2018-03" db="EMBL/GenBank/DDBJ databases">
        <title>ARS-UCD1.2.</title>
        <authorList>
            <person name="Rosen B.D."/>
            <person name="Bickhart D.M."/>
            <person name="Koren S."/>
            <person name="Schnabel R.D."/>
            <person name="Hall R."/>
            <person name="Zimin A."/>
            <person name="Dreischer C."/>
            <person name="Schultheiss S."/>
            <person name="Schroeder S.G."/>
            <person name="Elsik C.G."/>
            <person name="Couldrey C."/>
            <person name="Liu G.E."/>
            <person name="Van Tassell C.P."/>
            <person name="Phillippy A.M."/>
            <person name="Smith T.P.L."/>
            <person name="Medrano J.F."/>
        </authorList>
    </citation>
    <scope>NUCLEOTIDE SEQUENCE [LARGE SCALE GENOMIC DNA]</scope>
    <source>
        <strain evidence="29">Hereford</strain>
    </source>
</reference>
<comment type="catalytic activity">
    <reaction evidence="25">
        <text>1,2-di-(9Z,12Z,15Z-octadecatrienoyl)-sn-glycero-3-phosphoethanolamine + S-adenosyl-L-methionine = 1,2-di-(9Z,12Z,15Z-octadecatrienoyl)-sn-glycero-3-phospho-N-methylethanolamine + S-adenosyl-L-homocysteine + H(+)</text>
        <dbReference type="Rhea" id="RHEA:70751"/>
        <dbReference type="ChEBI" id="CHEBI:15378"/>
        <dbReference type="ChEBI" id="CHEBI:57856"/>
        <dbReference type="ChEBI" id="CHEBI:59789"/>
        <dbReference type="ChEBI" id="CHEBI:189858"/>
        <dbReference type="ChEBI" id="CHEBI:189859"/>
    </reaction>
    <physiologicalReaction direction="left-to-right" evidence="25">
        <dbReference type="Rhea" id="RHEA:70752"/>
    </physiologicalReaction>
</comment>
<keyword evidence="7 27" id="KW-0812">Transmembrane</keyword>
<keyword evidence="6 27" id="KW-0949">S-adenosyl-L-methionine</keyword>
<feature type="binding site" evidence="27">
    <location>
        <begin position="98"/>
        <end position="100"/>
    </location>
    <ligand>
        <name>S-adenosyl-L-methionine</name>
        <dbReference type="ChEBI" id="CHEBI:59789"/>
    </ligand>
</feature>
<evidence type="ECO:0000256" key="7">
    <source>
        <dbReference type="ARBA" id="ARBA00022692"/>
    </source>
</evidence>
<reference evidence="29" key="3">
    <citation type="submission" date="2025-09" db="UniProtKB">
        <authorList>
            <consortium name="Ensembl"/>
        </authorList>
    </citation>
    <scope>IDENTIFICATION</scope>
    <source>
        <strain evidence="29">Hereford</strain>
    </source>
</reference>
<comment type="catalytic activity">
    <reaction evidence="16">
        <text>1-hexadecanoyl-2-(4Z,7Z,10Z,13Z,16Z,19Z-docosahexaenoyl)-sn-glycero-3-phosphoethanolamine + S-adenosyl-L-methionine = 1-hexadecanoyl-2-(4Z,7Z,10Z,13Z,16Z,19Z-docosahexaenoyl)-sn-glycero-3-phospho-N-methylethanolamine + S-adenosyl-L-homocysteine + H(+)</text>
        <dbReference type="Rhea" id="RHEA:70763"/>
        <dbReference type="ChEBI" id="CHEBI:15378"/>
        <dbReference type="ChEBI" id="CHEBI:57856"/>
        <dbReference type="ChEBI" id="CHEBI:59789"/>
        <dbReference type="ChEBI" id="CHEBI:78261"/>
        <dbReference type="ChEBI" id="CHEBI:189861"/>
    </reaction>
    <physiologicalReaction direction="left-to-right" evidence="16">
        <dbReference type="Rhea" id="RHEA:70764"/>
    </physiologicalReaction>
</comment>
<evidence type="ECO:0000313" key="30">
    <source>
        <dbReference type="Proteomes" id="UP000009136"/>
    </source>
</evidence>
<comment type="catalytic activity">
    <reaction evidence="18">
        <text>1,2-di-(9Z,12Z-octadecadienoyl)-sn-glycero-3-phospho-N-methylethanolamine + S-adenosyl-L-methionine = 1,2-di-(9Z,12Z-octadecadienoyl)-sn-glycero-3-phospho-N,N-dimethylethanolamine + S-adenosyl-L-homocysteine + H(+)</text>
        <dbReference type="Rhea" id="RHEA:70743"/>
        <dbReference type="ChEBI" id="CHEBI:15378"/>
        <dbReference type="ChEBI" id="CHEBI:57856"/>
        <dbReference type="ChEBI" id="CHEBI:59789"/>
        <dbReference type="ChEBI" id="CHEBI:189848"/>
        <dbReference type="ChEBI" id="CHEBI:189849"/>
    </reaction>
    <physiologicalReaction direction="left-to-right" evidence="18">
        <dbReference type="Rhea" id="RHEA:70744"/>
    </physiologicalReaction>
</comment>
<dbReference type="GO" id="GO:0005789">
    <property type="term" value="C:endoplasmic reticulum membrane"/>
    <property type="evidence" value="ECO:0007669"/>
    <property type="project" value="UniProtKB-SubCell"/>
</dbReference>
<keyword evidence="30" id="KW-1185">Reference proteome</keyword>
<evidence type="ECO:0000256" key="14">
    <source>
        <dbReference type="ARBA" id="ARBA00023264"/>
    </source>
</evidence>
<sequence>MTRLLGYVDLSEPHFVAAVLAIVFNPLFWNVVARWEHKTRKLSKAFGSPRLACYTLGGAILLLNVLRSHCFTQAMLSQPRMQSLDNPAVYHVGLALLGVGGVFVLSSFLALGFTGTFLGDYFGILKEARVTMFPFSVLDNPMYWGSTAIYLGWAIVHASPTGLLLTALVALIYMVAIALHCRNLSAESLPGLQEELTAMATLGEFPPQACPEHRPLKGGKRCLARTVQCLANTA</sequence>
<keyword evidence="3 27" id="KW-0444">Lipid biosynthesis</keyword>
<evidence type="ECO:0000256" key="28">
    <source>
        <dbReference type="SAM" id="Phobius"/>
    </source>
</evidence>
<feature type="topological domain" description="Lumenal" evidence="27">
    <location>
        <begin position="1"/>
        <end position="12"/>
    </location>
</feature>
<comment type="pathway">
    <text evidence="1 27">Phospholipid metabolism; phosphatidylcholine biosynthesis.</text>
</comment>
<evidence type="ECO:0000256" key="25">
    <source>
        <dbReference type="ARBA" id="ARBA00052126"/>
    </source>
</evidence>
<evidence type="ECO:0000256" key="27">
    <source>
        <dbReference type="HAMAP-Rule" id="MF_03216"/>
    </source>
</evidence>
<evidence type="ECO:0000256" key="11">
    <source>
        <dbReference type="ARBA" id="ARBA00023128"/>
    </source>
</evidence>
<evidence type="ECO:0000256" key="4">
    <source>
        <dbReference type="ARBA" id="ARBA00022603"/>
    </source>
</evidence>
<feature type="topological domain" description="Lumenal" evidence="27">
    <location>
        <begin position="115"/>
        <end position="157"/>
    </location>
</feature>
<evidence type="ECO:0000256" key="21">
    <source>
        <dbReference type="ARBA" id="ARBA00051451"/>
    </source>
</evidence>
<dbReference type="FunFam" id="1.20.120.1630:FF:000005">
    <property type="entry name" value="Phosphatidylethanolamine N-methyltransferase"/>
    <property type="match status" value="1"/>
</dbReference>
<evidence type="ECO:0000256" key="16">
    <source>
        <dbReference type="ARBA" id="ARBA00050744"/>
    </source>
</evidence>
<evidence type="ECO:0000313" key="29">
    <source>
        <dbReference type="Ensembl" id="ENSBTAP00000041140.4"/>
    </source>
</evidence>
<evidence type="ECO:0000256" key="15">
    <source>
        <dbReference type="ARBA" id="ARBA00050433"/>
    </source>
</evidence>
<dbReference type="Proteomes" id="UP000009136">
    <property type="component" value="Chromosome 19"/>
</dbReference>
<accession>A0AAF6ZEE4</accession>
<evidence type="ECO:0000256" key="3">
    <source>
        <dbReference type="ARBA" id="ARBA00022516"/>
    </source>
</evidence>
<keyword evidence="4 27" id="KW-0489">Methyltransferase</keyword>
<dbReference type="AlphaFoldDB" id="A0AAF6ZEE4"/>
<dbReference type="Pfam" id="PF04191">
    <property type="entry name" value="PEMT"/>
    <property type="match status" value="1"/>
</dbReference>
<dbReference type="EC" id="2.1.1.71" evidence="27"/>
<comment type="catalytic activity">
    <reaction evidence="27">
        <text>a 1,2-diacyl-sn-glycero-3-phospho-N-methylethanolamine + S-adenosyl-L-methionine = a 1,2-diacyl-sn-glycero-3-phospho-N,N-dimethylethanolamine + S-adenosyl-L-homocysteine + H(+)</text>
        <dbReference type="Rhea" id="RHEA:32735"/>
        <dbReference type="ChEBI" id="CHEBI:15378"/>
        <dbReference type="ChEBI" id="CHEBI:57856"/>
        <dbReference type="ChEBI" id="CHEBI:59789"/>
        <dbReference type="ChEBI" id="CHEBI:64572"/>
        <dbReference type="ChEBI" id="CHEBI:64573"/>
        <dbReference type="EC" id="2.1.1.71"/>
    </reaction>
</comment>
<comment type="catalytic activity">
    <reaction evidence="26">
        <text>1,2-di-(9Z-octadecenoyl)-sn-glycero-3-phospho-N,N-dimethylethanolamine + S-adenosyl-L-methionine = 1,2-di-(9Z-octadecenoyl)-sn-glycero-3-phosphocholine + S-adenosyl-L-homocysteine + H(+)</text>
        <dbReference type="Rhea" id="RHEA:70623"/>
        <dbReference type="ChEBI" id="CHEBI:15378"/>
        <dbReference type="ChEBI" id="CHEBI:57856"/>
        <dbReference type="ChEBI" id="CHEBI:59789"/>
        <dbReference type="ChEBI" id="CHEBI:74669"/>
        <dbReference type="ChEBI" id="CHEBI:85680"/>
    </reaction>
    <physiologicalReaction direction="left-to-right" evidence="26">
        <dbReference type="Rhea" id="RHEA:70624"/>
    </physiologicalReaction>
</comment>
<feature type="transmembrane region" description="Helical" evidence="28">
    <location>
        <begin position="162"/>
        <end position="181"/>
    </location>
</feature>
<feature type="intramembrane region" description="Helical" evidence="27">
    <location>
        <begin position="13"/>
        <end position="33"/>
    </location>
</feature>
<organism evidence="29 30">
    <name type="scientific">Bos taurus</name>
    <name type="common">Bovine</name>
    <dbReference type="NCBI Taxonomy" id="9913"/>
    <lineage>
        <taxon>Eukaryota</taxon>
        <taxon>Metazoa</taxon>
        <taxon>Chordata</taxon>
        <taxon>Craniata</taxon>
        <taxon>Vertebrata</taxon>
        <taxon>Euteleostomi</taxon>
        <taxon>Mammalia</taxon>
        <taxon>Eutheria</taxon>
        <taxon>Laurasiatheria</taxon>
        <taxon>Artiodactyla</taxon>
        <taxon>Ruminantia</taxon>
        <taxon>Pecora</taxon>
        <taxon>Bovidae</taxon>
        <taxon>Bovinae</taxon>
        <taxon>Bos</taxon>
    </lineage>
</organism>
<dbReference type="GO" id="GO:0000773">
    <property type="term" value="F:phosphatidyl-N-methylethanolamine N-methyltransferase activity"/>
    <property type="evidence" value="ECO:0007669"/>
    <property type="project" value="UniProtKB-UniRule"/>
</dbReference>
<dbReference type="InterPro" id="IPR024960">
    <property type="entry name" value="PEMT/MFAP"/>
</dbReference>
<dbReference type="GO" id="GO:0032259">
    <property type="term" value="P:methylation"/>
    <property type="evidence" value="ECO:0007669"/>
    <property type="project" value="UniProtKB-KW"/>
</dbReference>
<evidence type="ECO:0000256" key="10">
    <source>
        <dbReference type="ARBA" id="ARBA00023098"/>
    </source>
</evidence>
<keyword evidence="5 27" id="KW-0808">Transferase</keyword>
<evidence type="ECO:0000256" key="23">
    <source>
        <dbReference type="ARBA" id="ARBA00051880"/>
    </source>
</evidence>
<gene>
    <name evidence="27 29" type="primary">PEMT</name>
</gene>
<keyword evidence="11 27" id="KW-0496">Mitochondrion</keyword>
<protein>
    <recommendedName>
        <fullName evidence="27">Phosphatidylethanolamine N-methyltransferase</fullName>
        <shortName evidence="27">PEAMT</shortName>
        <shortName evidence="27">PEMT</shortName>
        <ecNumber evidence="27">2.1.1.17</ecNumber>
        <ecNumber evidence="27">2.1.1.71</ecNumber>
    </recommendedName>
    <alternativeName>
        <fullName evidence="27">Phospholipid methyltransferase</fullName>
        <shortName evidence="27">PLMT</shortName>
    </alternativeName>
</protein>
<dbReference type="PROSITE" id="PS51599">
    <property type="entry name" value="SAM_PEMT_PEM2"/>
    <property type="match status" value="1"/>
</dbReference>
<feature type="topological domain" description="Cytoplasmic" evidence="27">
    <location>
        <begin position="67"/>
        <end position="93"/>
    </location>
</feature>
<evidence type="ECO:0000256" key="20">
    <source>
        <dbReference type="ARBA" id="ARBA00051210"/>
    </source>
</evidence>
<feature type="topological domain" description="Cytoplasmic" evidence="27">
    <location>
        <begin position="192"/>
        <end position="234"/>
    </location>
</feature>
<dbReference type="GO" id="GO:0031966">
    <property type="term" value="C:mitochondrial membrane"/>
    <property type="evidence" value="ECO:0007669"/>
    <property type="project" value="UniProtKB-SubCell"/>
</dbReference>
<comment type="catalytic activity">
    <reaction evidence="27">
        <text>a 1,2-diacyl-sn-glycero-3-phospho-N,N-dimethylethanolamine + S-adenosyl-L-methionine = a 1,2-diacyl-sn-glycero-3-phosphocholine + S-adenosyl-L-homocysteine + H(+)</text>
        <dbReference type="Rhea" id="RHEA:32739"/>
        <dbReference type="ChEBI" id="CHEBI:15378"/>
        <dbReference type="ChEBI" id="CHEBI:57643"/>
        <dbReference type="ChEBI" id="CHEBI:57856"/>
        <dbReference type="ChEBI" id="CHEBI:59789"/>
        <dbReference type="ChEBI" id="CHEBI:64572"/>
    </reaction>
</comment>
<evidence type="ECO:0000256" key="2">
    <source>
        <dbReference type="ARBA" id="ARBA00005189"/>
    </source>
</evidence>
<comment type="catalytic activity">
    <reaction evidence="27">
        <text>a 1,2-diacyl-sn-glycero-3-phosphoethanolamine + S-adenosyl-L-methionine = a 1,2-diacyl-sn-glycero-3-phospho-N-methylethanolamine + S-adenosyl-L-homocysteine + H(+)</text>
        <dbReference type="Rhea" id="RHEA:11164"/>
        <dbReference type="ChEBI" id="CHEBI:15378"/>
        <dbReference type="ChEBI" id="CHEBI:57856"/>
        <dbReference type="ChEBI" id="CHEBI:59789"/>
        <dbReference type="ChEBI" id="CHEBI:64573"/>
        <dbReference type="ChEBI" id="CHEBI:64612"/>
        <dbReference type="EC" id="2.1.1.17"/>
    </reaction>
</comment>
<evidence type="ECO:0000256" key="17">
    <source>
        <dbReference type="ARBA" id="ARBA00050788"/>
    </source>
</evidence>
<evidence type="ECO:0000256" key="18">
    <source>
        <dbReference type="ARBA" id="ARBA00050814"/>
    </source>
</evidence>
<dbReference type="PANTHER" id="PTHR15458">
    <property type="entry name" value="PHOSPHATIDYLETHANOLAMINE N-METHYLTRANSFERASE"/>
    <property type="match status" value="1"/>
</dbReference>
<comment type="catalytic activity">
    <reaction evidence="19">
        <text>1-hexadecanoyl-2-(4Z,7Z,10Z,13Z,16Z,19Z-docosahexaenoyl)-sn-glycero-3-phospho-N-methylethanolamine + S-adenosyl-L-methionine = 1-hexadecanoyl-2-(4Z,7Z,10Z,13Z,16Z,19Z-docosahexaenoyl)-sn-glycero-3-phospho-N,N-dimethylethanolamine + S-adenosyl-L-homocysteine + H(+)</text>
        <dbReference type="Rhea" id="RHEA:70767"/>
        <dbReference type="ChEBI" id="CHEBI:15378"/>
        <dbReference type="ChEBI" id="CHEBI:57856"/>
        <dbReference type="ChEBI" id="CHEBI:59789"/>
        <dbReference type="ChEBI" id="CHEBI:189861"/>
        <dbReference type="ChEBI" id="CHEBI:189862"/>
    </reaction>
    <physiologicalReaction direction="left-to-right" evidence="19">
        <dbReference type="Rhea" id="RHEA:70768"/>
    </physiologicalReaction>
</comment>
<dbReference type="PANTHER" id="PTHR15458:SF5">
    <property type="entry name" value="PHOSPHATIDYLETHANOLAMINE N-METHYLTRANSFERASE"/>
    <property type="match status" value="1"/>
</dbReference>
<comment type="catalytic activity">
    <reaction evidence="21">
        <text>1,2-di-(9Z,12Z-octadecadienoyl)-sn-glycero-3-phospho-N,N-dimethylethanolamine + S-adenosyl-L-methionine = 1,2-di-(9Z,12Z-octadecadienoyl)-sn-glycero-3-phosphocholine + S-adenosyl-L-homocysteine + H(+)</text>
        <dbReference type="Rhea" id="RHEA:70747"/>
        <dbReference type="ChEBI" id="CHEBI:15378"/>
        <dbReference type="ChEBI" id="CHEBI:42027"/>
        <dbReference type="ChEBI" id="CHEBI:57856"/>
        <dbReference type="ChEBI" id="CHEBI:59789"/>
        <dbReference type="ChEBI" id="CHEBI:189849"/>
    </reaction>
    <physiologicalReaction direction="left-to-right" evidence="21">
        <dbReference type="Rhea" id="RHEA:70748"/>
    </physiologicalReaction>
</comment>
<comment type="caution">
    <text evidence="27">Lacks conserved residue(s) required for the propagation of feature annotation.</text>
</comment>
<reference evidence="29" key="2">
    <citation type="submission" date="2025-08" db="UniProtKB">
        <authorList>
            <consortium name="Ensembl"/>
        </authorList>
    </citation>
    <scope>IDENTIFICATION</scope>
    <source>
        <strain evidence="29">Hereford</strain>
    </source>
</reference>
<dbReference type="InterPro" id="IPR007318">
    <property type="entry name" value="Phopholipid_MeTrfase"/>
</dbReference>
<comment type="catalytic activity">
    <reaction evidence="15">
        <text>1-hexadecanoyl-2-(4Z,7Z,10Z,13Z,16Z,19Z-docosahexaenoyl)-sn-glycero-3-phospho-N,N-dimethylethanolamine + S-adenosyl-L-methionine = 1-hexadecanoyl-2-(4Z,7Z,10Z,13Z,16Z,19Z-docosahexaenoyl)-sn-glycero-3-phosphocholine + S-adenosyl-L-homocysteine + H(+)</text>
        <dbReference type="Rhea" id="RHEA:70771"/>
        <dbReference type="ChEBI" id="CHEBI:15378"/>
        <dbReference type="ChEBI" id="CHEBI:57856"/>
        <dbReference type="ChEBI" id="CHEBI:59789"/>
        <dbReference type="ChEBI" id="CHEBI:74963"/>
        <dbReference type="ChEBI" id="CHEBI:189862"/>
    </reaction>
    <physiologicalReaction direction="left-to-right" evidence="15">
        <dbReference type="Rhea" id="RHEA:70772"/>
    </physiologicalReaction>
</comment>